<dbReference type="AlphaFoldDB" id="A0A430A2I0"/>
<keyword evidence="2" id="KW-1185">Reference proteome</keyword>
<evidence type="ECO:0000313" key="1">
    <source>
        <dbReference type="EMBL" id="RSU00651.1"/>
    </source>
</evidence>
<protein>
    <recommendedName>
        <fullName evidence="3">N-acetyltransferase domain-containing protein</fullName>
    </recommendedName>
</protein>
<dbReference type="EMBL" id="NGJS01000001">
    <property type="protein sequence ID" value="RSU00651.1"/>
    <property type="molecule type" value="Genomic_DNA"/>
</dbReference>
<evidence type="ECO:0008006" key="3">
    <source>
        <dbReference type="Google" id="ProtNLM"/>
    </source>
</evidence>
<gene>
    <name evidence="1" type="ORF">CBF37_01165</name>
</gene>
<accession>A0A430A2I0</accession>
<reference evidence="1 2" key="1">
    <citation type="submission" date="2017-05" db="EMBL/GenBank/DDBJ databases">
        <title>Vagococcus spp. assemblies.</title>
        <authorList>
            <person name="Gulvik C.A."/>
        </authorList>
    </citation>
    <scope>NUCLEOTIDE SEQUENCE [LARGE SCALE GENOMIC DNA]</scope>
    <source>
        <strain evidence="1 2">SS1995</strain>
    </source>
</reference>
<comment type="caution">
    <text evidence="1">The sequence shown here is derived from an EMBL/GenBank/DDBJ whole genome shotgun (WGS) entry which is preliminary data.</text>
</comment>
<name>A0A430A2I0_9ENTE</name>
<organism evidence="1 2">
    <name type="scientific">Vagococcus vulneris</name>
    <dbReference type="NCBI Taxonomy" id="1977869"/>
    <lineage>
        <taxon>Bacteria</taxon>
        <taxon>Bacillati</taxon>
        <taxon>Bacillota</taxon>
        <taxon>Bacilli</taxon>
        <taxon>Lactobacillales</taxon>
        <taxon>Enterococcaceae</taxon>
        <taxon>Vagococcus</taxon>
    </lineage>
</organism>
<sequence length="65" mass="7781">MHECYLQLREVSKAVGGEHVILECRECMYDNFYSRQGFKKLNENVDKNGLYTLYNRIKFKDLLES</sequence>
<proteinExistence type="predicted"/>
<evidence type="ECO:0000313" key="2">
    <source>
        <dbReference type="Proteomes" id="UP000287857"/>
    </source>
</evidence>
<dbReference type="Proteomes" id="UP000287857">
    <property type="component" value="Unassembled WGS sequence"/>
</dbReference>